<sequence length="88" mass="9400">MRMKYILLISSAMLVLMGCSAEQTTPQLTIHDAIPSNSISVDDPMQIAGALEVAKEKCKSEGGNLIVIDTRSPGVTYGAVRYTCIPGK</sequence>
<keyword evidence="3" id="KW-1185">Reference proteome</keyword>
<dbReference type="HOGENOM" id="CLU_2466401_0_0_4"/>
<feature type="chain" id="PRO_5002673714" description="DUF4156 domain-containing protein" evidence="1">
    <location>
        <begin position="22"/>
        <end position="88"/>
    </location>
</feature>
<gene>
    <name evidence="2" type="ordered locus">Pnuc_1536</name>
</gene>
<dbReference type="KEGG" id="pnu:Pnuc_1536"/>
<dbReference type="EMBL" id="CP000655">
    <property type="protein sequence ID" value="ABP34750.1"/>
    <property type="molecule type" value="Genomic_DNA"/>
</dbReference>
<keyword evidence="1" id="KW-0732">Signal</keyword>
<dbReference type="AlphaFoldDB" id="A4SZ36"/>
<name>A4SZ36_POLAQ</name>
<dbReference type="PROSITE" id="PS51257">
    <property type="entry name" value="PROKAR_LIPOPROTEIN"/>
    <property type="match status" value="1"/>
</dbReference>
<dbReference type="Proteomes" id="UP000000231">
    <property type="component" value="Chromosome"/>
</dbReference>
<proteinExistence type="predicted"/>
<evidence type="ECO:0000313" key="2">
    <source>
        <dbReference type="EMBL" id="ABP34750.1"/>
    </source>
</evidence>
<protein>
    <recommendedName>
        <fullName evidence="4">DUF4156 domain-containing protein</fullName>
    </recommendedName>
</protein>
<evidence type="ECO:0000256" key="1">
    <source>
        <dbReference type="SAM" id="SignalP"/>
    </source>
</evidence>
<evidence type="ECO:0008006" key="4">
    <source>
        <dbReference type="Google" id="ProtNLM"/>
    </source>
</evidence>
<organism evidence="2 3">
    <name type="scientific">Polynucleobacter asymbioticus (strain DSM 18221 / CIP 109841 / QLW-P1DMWA-1)</name>
    <name type="common">Polynucleobacter necessarius subsp. asymbioticus</name>
    <dbReference type="NCBI Taxonomy" id="312153"/>
    <lineage>
        <taxon>Bacteria</taxon>
        <taxon>Pseudomonadati</taxon>
        <taxon>Pseudomonadota</taxon>
        <taxon>Betaproteobacteria</taxon>
        <taxon>Burkholderiales</taxon>
        <taxon>Burkholderiaceae</taxon>
        <taxon>Polynucleobacter</taxon>
    </lineage>
</organism>
<reference evidence="2 3" key="1">
    <citation type="journal article" date="2012" name="Stand. Genomic Sci.">
        <title>Complete genome sequence of Polynucleobacter necessarius subsp. asymbioticus type strain (QLW-P1DMWA-1(T)).</title>
        <authorList>
            <person name="Meincke L."/>
            <person name="Copeland A."/>
            <person name="Lapidus A."/>
            <person name="Lucas S."/>
            <person name="Berry K.W."/>
            <person name="Del Rio T.G."/>
            <person name="Hammon N."/>
            <person name="Dalin E."/>
            <person name="Tice H."/>
            <person name="Pitluck S."/>
            <person name="Richardson P."/>
            <person name="Bruce D."/>
            <person name="Goodwin L."/>
            <person name="Han C."/>
            <person name="Tapia R."/>
            <person name="Detter J.C."/>
            <person name="Schmutz J."/>
            <person name="Brettin T."/>
            <person name="Larimer F."/>
            <person name="Land M."/>
            <person name="Hauser L."/>
            <person name="Kyrpides N.C."/>
            <person name="Ivanova N."/>
            <person name="Goker M."/>
            <person name="Woyke T."/>
            <person name="Wu Q.L."/>
            <person name="Pockl M."/>
            <person name="Hahn M.W."/>
            <person name="Klenk H.P."/>
        </authorList>
    </citation>
    <scope>NUCLEOTIDE SEQUENCE [LARGE SCALE GENOMIC DNA]</scope>
    <source>
        <strain evidence="3">DSM 18221 / CIP 109841 / QLW-P1DMWA-1</strain>
    </source>
</reference>
<feature type="signal peptide" evidence="1">
    <location>
        <begin position="1"/>
        <end position="21"/>
    </location>
</feature>
<accession>A4SZ36</accession>
<evidence type="ECO:0000313" key="3">
    <source>
        <dbReference type="Proteomes" id="UP000000231"/>
    </source>
</evidence>